<sequence length="304" mass="34509">MDSPPIELYPEGFRCAPARSNGDVDLEEGTEETAGYSAWVILVDQVKRDWNERITSIWLQTFCCLLVLHPIFCVLGELSWLYIFESVSLSDLRDIVWPPYGISRFMSSATTLQILRAFYEKFMLELCIFLPLVLLLTVFVKTLRKRVNICALICSQVIVDHAKMDLEALGFSAQSTCIADAEDIFLQLLQSFDVPQHSQPGIDPQRYIIPARASSMINNRTLYNPSFFVSFHCPLIAIVCFIKFSISTLPPGTFLFSLIFGVIYILALSAVVVIWSFFAFDRLPTAEDIWGRFVMDLNSVIDQV</sequence>
<feature type="transmembrane region" description="Helical" evidence="1">
    <location>
        <begin position="122"/>
        <end position="140"/>
    </location>
</feature>
<keyword evidence="1" id="KW-0812">Transmembrane</keyword>
<keyword evidence="1" id="KW-1133">Transmembrane helix</keyword>
<dbReference type="EMBL" id="MU802024">
    <property type="protein sequence ID" value="KAJ3983368.1"/>
    <property type="molecule type" value="Genomic_DNA"/>
</dbReference>
<evidence type="ECO:0000256" key="1">
    <source>
        <dbReference type="SAM" id="Phobius"/>
    </source>
</evidence>
<name>A0AA38PX33_9AGAR</name>
<evidence type="ECO:0000313" key="2">
    <source>
        <dbReference type="EMBL" id="KAJ3983368.1"/>
    </source>
</evidence>
<proteinExistence type="predicted"/>
<keyword evidence="1" id="KW-0472">Membrane</keyword>
<gene>
    <name evidence="2" type="ORF">F5890DRAFT_1523473</name>
</gene>
<organism evidence="2 3">
    <name type="scientific">Lentinula detonsa</name>
    <dbReference type="NCBI Taxonomy" id="2804962"/>
    <lineage>
        <taxon>Eukaryota</taxon>
        <taxon>Fungi</taxon>
        <taxon>Dikarya</taxon>
        <taxon>Basidiomycota</taxon>
        <taxon>Agaricomycotina</taxon>
        <taxon>Agaricomycetes</taxon>
        <taxon>Agaricomycetidae</taxon>
        <taxon>Agaricales</taxon>
        <taxon>Marasmiineae</taxon>
        <taxon>Omphalotaceae</taxon>
        <taxon>Lentinula</taxon>
    </lineage>
</organism>
<accession>A0AA38PX33</accession>
<protein>
    <submittedName>
        <fullName evidence="2">Uncharacterized protein</fullName>
    </submittedName>
</protein>
<dbReference type="AlphaFoldDB" id="A0AA38PX33"/>
<feature type="transmembrane region" description="Helical" evidence="1">
    <location>
        <begin position="222"/>
        <end position="246"/>
    </location>
</feature>
<comment type="caution">
    <text evidence="2">The sequence shown here is derived from an EMBL/GenBank/DDBJ whole genome shotgun (WGS) entry which is preliminary data.</text>
</comment>
<dbReference type="Proteomes" id="UP001163850">
    <property type="component" value="Unassembled WGS sequence"/>
</dbReference>
<feature type="transmembrane region" description="Helical" evidence="1">
    <location>
        <begin position="258"/>
        <end position="280"/>
    </location>
</feature>
<feature type="transmembrane region" description="Helical" evidence="1">
    <location>
        <begin position="57"/>
        <end position="83"/>
    </location>
</feature>
<evidence type="ECO:0000313" key="3">
    <source>
        <dbReference type="Proteomes" id="UP001163850"/>
    </source>
</evidence>
<reference evidence="2" key="1">
    <citation type="submission" date="2022-08" db="EMBL/GenBank/DDBJ databases">
        <authorList>
            <consortium name="DOE Joint Genome Institute"/>
            <person name="Min B."/>
            <person name="Riley R."/>
            <person name="Sierra-Patev S."/>
            <person name="Naranjo-Ortiz M."/>
            <person name="Looney B."/>
            <person name="Konkel Z."/>
            <person name="Slot J.C."/>
            <person name="Sakamoto Y."/>
            <person name="Steenwyk J.L."/>
            <person name="Rokas A."/>
            <person name="Carro J."/>
            <person name="Camarero S."/>
            <person name="Ferreira P."/>
            <person name="Molpeceres G."/>
            <person name="Ruiz-Duenas F.J."/>
            <person name="Serrano A."/>
            <person name="Henrissat B."/>
            <person name="Drula E."/>
            <person name="Hughes K.W."/>
            <person name="Mata J.L."/>
            <person name="Ishikawa N.K."/>
            <person name="Vargas-Isla R."/>
            <person name="Ushijima S."/>
            <person name="Smith C.A."/>
            <person name="Ahrendt S."/>
            <person name="Andreopoulos W."/>
            <person name="He G."/>
            <person name="Labutti K."/>
            <person name="Lipzen A."/>
            <person name="Ng V."/>
            <person name="Sandor L."/>
            <person name="Barry K."/>
            <person name="Martinez A.T."/>
            <person name="Xiao Y."/>
            <person name="Gibbons J.G."/>
            <person name="Terashima K."/>
            <person name="Hibbett D.S."/>
            <person name="Grigoriev I.V."/>
        </authorList>
    </citation>
    <scope>NUCLEOTIDE SEQUENCE</scope>
    <source>
        <strain evidence="2">TFB7829</strain>
    </source>
</reference>